<dbReference type="PROSITE" id="PS50042">
    <property type="entry name" value="CNMP_BINDING_3"/>
    <property type="match status" value="1"/>
</dbReference>
<dbReference type="EMBL" id="JACVVK020000136">
    <property type="protein sequence ID" value="KAK7489575.1"/>
    <property type="molecule type" value="Genomic_DNA"/>
</dbReference>
<feature type="compositionally biased region" description="Polar residues" evidence="1">
    <location>
        <begin position="54"/>
        <end position="63"/>
    </location>
</feature>
<dbReference type="InterPro" id="IPR018488">
    <property type="entry name" value="cNMP-bd_CS"/>
</dbReference>
<feature type="domain" description="Cyclic nucleotide-binding" evidence="2">
    <location>
        <begin position="299"/>
        <end position="390"/>
    </location>
</feature>
<protein>
    <recommendedName>
        <fullName evidence="2">Cyclic nucleotide-binding domain-containing protein</fullName>
    </recommendedName>
</protein>
<dbReference type="PANTHER" id="PTHR23011:SF28">
    <property type="entry name" value="CYCLIC NUCLEOTIDE-BINDING DOMAIN CONTAINING PROTEIN"/>
    <property type="match status" value="1"/>
</dbReference>
<dbReference type="SUPFAM" id="SSF51206">
    <property type="entry name" value="cAMP-binding domain-like"/>
    <property type="match status" value="2"/>
</dbReference>
<keyword evidence="4" id="KW-1185">Reference proteome</keyword>
<evidence type="ECO:0000313" key="3">
    <source>
        <dbReference type="EMBL" id="KAK7489575.1"/>
    </source>
</evidence>
<feature type="region of interest" description="Disordered" evidence="1">
    <location>
        <begin position="1"/>
        <end position="125"/>
    </location>
</feature>
<dbReference type="PROSITE" id="PS00889">
    <property type="entry name" value="CNMP_BINDING_2"/>
    <property type="match status" value="1"/>
</dbReference>
<dbReference type="InterPro" id="IPR018490">
    <property type="entry name" value="cNMP-bd_dom_sf"/>
</dbReference>
<dbReference type="PANTHER" id="PTHR23011">
    <property type="entry name" value="CYCLIC NUCLEOTIDE-BINDING DOMAIN CONTAINING PROTEIN"/>
    <property type="match status" value="1"/>
</dbReference>
<dbReference type="Gene3D" id="2.60.120.10">
    <property type="entry name" value="Jelly Rolls"/>
    <property type="match status" value="2"/>
</dbReference>
<feature type="compositionally biased region" description="Basic and acidic residues" evidence="1">
    <location>
        <begin position="518"/>
        <end position="530"/>
    </location>
</feature>
<feature type="compositionally biased region" description="Acidic residues" evidence="1">
    <location>
        <begin position="93"/>
        <end position="109"/>
    </location>
</feature>
<reference evidence="3 4" key="1">
    <citation type="journal article" date="2023" name="Sci. Data">
        <title>Genome assembly of the Korean intertidal mud-creeper Batillaria attramentaria.</title>
        <authorList>
            <person name="Patra A.K."/>
            <person name="Ho P.T."/>
            <person name="Jun S."/>
            <person name="Lee S.J."/>
            <person name="Kim Y."/>
            <person name="Won Y.J."/>
        </authorList>
    </citation>
    <scope>NUCLEOTIDE SEQUENCE [LARGE SCALE GENOMIC DNA]</scope>
    <source>
        <strain evidence="3">Wonlab-2016</strain>
    </source>
</reference>
<gene>
    <name evidence="3" type="ORF">BaRGS_00019209</name>
</gene>
<organism evidence="3 4">
    <name type="scientific">Batillaria attramentaria</name>
    <dbReference type="NCBI Taxonomy" id="370345"/>
    <lineage>
        <taxon>Eukaryota</taxon>
        <taxon>Metazoa</taxon>
        <taxon>Spiralia</taxon>
        <taxon>Lophotrochozoa</taxon>
        <taxon>Mollusca</taxon>
        <taxon>Gastropoda</taxon>
        <taxon>Caenogastropoda</taxon>
        <taxon>Sorbeoconcha</taxon>
        <taxon>Cerithioidea</taxon>
        <taxon>Batillariidae</taxon>
        <taxon>Batillaria</taxon>
    </lineage>
</organism>
<feature type="compositionally biased region" description="Basic and acidic residues" evidence="1">
    <location>
        <begin position="77"/>
        <end position="92"/>
    </location>
</feature>
<accession>A0ABD0KR22</accession>
<name>A0ABD0KR22_9CAEN</name>
<dbReference type="InterPro" id="IPR014710">
    <property type="entry name" value="RmlC-like_jellyroll"/>
</dbReference>
<evidence type="ECO:0000256" key="1">
    <source>
        <dbReference type="SAM" id="MobiDB-lite"/>
    </source>
</evidence>
<dbReference type="Proteomes" id="UP001519460">
    <property type="component" value="Unassembled WGS sequence"/>
</dbReference>
<dbReference type="CDD" id="cd00038">
    <property type="entry name" value="CAP_ED"/>
    <property type="match status" value="1"/>
</dbReference>
<evidence type="ECO:0000313" key="4">
    <source>
        <dbReference type="Proteomes" id="UP001519460"/>
    </source>
</evidence>
<dbReference type="Pfam" id="PF00027">
    <property type="entry name" value="cNMP_binding"/>
    <property type="match status" value="1"/>
</dbReference>
<proteinExistence type="predicted"/>
<dbReference type="AlphaFoldDB" id="A0ABD0KR22"/>
<feature type="compositionally biased region" description="Polar residues" evidence="1">
    <location>
        <begin position="540"/>
        <end position="549"/>
    </location>
</feature>
<comment type="caution">
    <text evidence="3">The sequence shown here is derived from an EMBL/GenBank/DDBJ whole genome shotgun (WGS) entry which is preliminary data.</text>
</comment>
<evidence type="ECO:0000259" key="2">
    <source>
        <dbReference type="PROSITE" id="PS50042"/>
    </source>
</evidence>
<feature type="region of interest" description="Disordered" evidence="1">
    <location>
        <begin position="481"/>
        <end position="559"/>
    </location>
</feature>
<dbReference type="SMART" id="SM00100">
    <property type="entry name" value="cNMP"/>
    <property type="match status" value="1"/>
</dbReference>
<dbReference type="InterPro" id="IPR000595">
    <property type="entry name" value="cNMP-bd_dom"/>
</dbReference>
<sequence>MSVYLPKLDSYPLYEPESFVREESPKRIRRSPKTLQNGVLDSKVSPLPDIRITNGPTRTTYSPDVSRDGSAPPPDDYSPREYQRHGRVTFRDDDIDDLGESGDFTDDGDSQSPRTGRSPRELLKGHGGIFIKDAGISARDKWKTGGKRVSLGRRLWRTDSRPNIHVTSSAPTRARDPAEVRRRFQQAIKAVMSIRKLAAAMIKKSEEPSAMLKTFNDIIDMSDSFSENLKNQGLSFDPSYFKANKEISISSEVKNILRLPPSARTQEQIQTAMYGLQSLPSFAEYPLHMQEKLSKVAWYEVVPPKRTIIRQGHYAENFYFILSGQAVVTILIRDPKTGESHVRTANFMRKGTSFGELALLHHSRRTATVTSHDTVQLLSIGRDDFFDIFMARQGQDEIPEHIRFISQLDFMKGWPIERLLEHPEHCLLHFFKRNMVIVKDSEQSEWLYIVKSGSCQVLKQLRGVTARLGIPKHEVTLDESFHLPHTGTAIRGPKVDTGMRKPRPRSHRSLPDSILQLQDEKASLSPERHPRLVGPRKQRPSSLTPNNSPRGDVTGPPPPVFVQVSRLKPRDVFGLEMVKFHDDLDMQQTSVSLVSRGAECIMLSKDFFRKHATEYVKKNLQEIVRPYPDEGTFQESLQRKADWELFKHTLIEDLTSPPVL</sequence>